<evidence type="ECO:0000313" key="4">
    <source>
        <dbReference type="Proteomes" id="UP000829354"/>
    </source>
</evidence>
<keyword evidence="4" id="KW-1185">Reference proteome</keyword>
<dbReference type="Proteomes" id="UP000827892">
    <property type="component" value="Chromosome X"/>
</dbReference>
<evidence type="ECO:0000313" key="2">
    <source>
        <dbReference type="EMBL" id="UMM41099.1"/>
    </source>
</evidence>
<dbReference type="EMBL" id="CP092625">
    <property type="protein sequence ID" value="UMM41099.1"/>
    <property type="molecule type" value="Genomic_DNA"/>
</dbReference>
<evidence type="ECO:0000313" key="1">
    <source>
        <dbReference type="EMBL" id="ULT81794.1"/>
    </source>
</evidence>
<sequence>MDNQEMHNLSEEITDCLAGYITHQQNLNRLLKLAHRNNLLKTDYVVETRLSMDDPVLPNFLFTTPLPMTFAEERARDCMGYDLETNIIETFEQSGVQTPRAAATLSSFRRRLENLSLANYEAPRLEPEPDMFSSIEDTSRELPLGNSAPLQIRAAPQQGIIQDLPETIGNNIREEATAPTRATAPTNFPVQRMTFYELAPFAEQGECNRILAVCNYNIGPALNRLKEDHLVQLGLVSSRQEAIDALLDHSYDLGLAADSLLQ</sequence>
<proteinExistence type="predicted"/>
<name>A0AAE9CU64_CAEBR</name>
<protein>
    <recommendedName>
        <fullName evidence="5">UBA domain-containing protein</fullName>
    </recommendedName>
</protein>
<organism evidence="1 3">
    <name type="scientific">Caenorhabditis briggsae</name>
    <dbReference type="NCBI Taxonomy" id="6238"/>
    <lineage>
        <taxon>Eukaryota</taxon>
        <taxon>Metazoa</taxon>
        <taxon>Ecdysozoa</taxon>
        <taxon>Nematoda</taxon>
        <taxon>Chromadorea</taxon>
        <taxon>Rhabditida</taxon>
        <taxon>Rhabditina</taxon>
        <taxon>Rhabditomorpha</taxon>
        <taxon>Rhabditoidea</taxon>
        <taxon>Rhabditidae</taxon>
        <taxon>Peloderinae</taxon>
        <taxon>Caenorhabditis</taxon>
    </lineage>
</organism>
<dbReference type="EMBL" id="CP090896">
    <property type="protein sequence ID" value="ULT81794.1"/>
    <property type="molecule type" value="Genomic_DNA"/>
</dbReference>
<accession>A0AAE9CU64</accession>
<reference evidence="2 4" key="1">
    <citation type="submission" date="2022-04" db="EMBL/GenBank/DDBJ databases">
        <title>Chromosome-level reference genomes for two strains of Caenorhabditis briggsae: an improved platform for comparative genomics.</title>
        <authorList>
            <person name="Stevens L."/>
            <person name="Andersen E."/>
        </authorList>
    </citation>
    <scope>NUCLEOTIDE SEQUENCE [LARGE SCALE GENOMIC DNA]</scope>
    <source>
        <strain evidence="2">VX34</strain>
        <tissue evidence="2">Whole-organism</tissue>
    </source>
</reference>
<evidence type="ECO:0008006" key="5">
    <source>
        <dbReference type="Google" id="ProtNLM"/>
    </source>
</evidence>
<dbReference type="Proteomes" id="UP000829354">
    <property type="component" value="Chromosome X"/>
</dbReference>
<gene>
    <name evidence="1" type="ORF">L3Y34_011636</name>
    <name evidence="2" type="ORF">L5515_017515</name>
</gene>
<reference evidence="1 3" key="2">
    <citation type="submission" date="2022-05" db="EMBL/GenBank/DDBJ databases">
        <title>Chromosome-level reference genomes for two strains of Caenorhabditis briggsae: an improved platform for comparative genomics.</title>
        <authorList>
            <person name="Stevens L."/>
            <person name="Andersen E.C."/>
        </authorList>
    </citation>
    <scope>NUCLEOTIDE SEQUENCE [LARGE SCALE GENOMIC DNA]</scope>
    <source>
        <strain evidence="1">QX1410_ONT</strain>
        <tissue evidence="1">Whole-organism</tissue>
    </source>
</reference>
<dbReference type="AlphaFoldDB" id="A0AAE9CU64"/>
<evidence type="ECO:0000313" key="3">
    <source>
        <dbReference type="Proteomes" id="UP000827892"/>
    </source>
</evidence>